<keyword evidence="9" id="KW-0539">Nucleus</keyword>
<dbReference type="Gene3D" id="3.30.50.10">
    <property type="entry name" value="Erythroid Transcription Factor GATA-1, subunit A"/>
    <property type="match status" value="1"/>
</dbReference>
<keyword evidence="3" id="KW-0863">Zinc-finger</keyword>
<evidence type="ECO:0000256" key="3">
    <source>
        <dbReference type="ARBA" id="ARBA00022771"/>
    </source>
</evidence>
<dbReference type="Proteomes" id="UP000659654">
    <property type="component" value="Unassembled WGS sequence"/>
</dbReference>
<dbReference type="PROSITE" id="PS51030">
    <property type="entry name" value="NUCLEAR_REC_DBD_2"/>
    <property type="match status" value="1"/>
</dbReference>
<gene>
    <name evidence="11" type="ORF">BXYJ_LOCUS1077</name>
</gene>
<evidence type="ECO:0000256" key="2">
    <source>
        <dbReference type="ARBA" id="ARBA00022723"/>
    </source>
</evidence>
<dbReference type="PANTHER" id="PTHR24082:SF473">
    <property type="entry name" value="ECDYSONE-INDUCED PROTEIN 75B, ISOFORM B"/>
    <property type="match status" value="1"/>
</dbReference>
<dbReference type="InterPro" id="IPR013088">
    <property type="entry name" value="Znf_NHR/GATA"/>
</dbReference>
<proteinExistence type="inferred from homology"/>
<reference evidence="14" key="1">
    <citation type="submission" date="2016-11" db="UniProtKB">
        <authorList>
            <consortium name="WormBaseParasite"/>
        </authorList>
    </citation>
    <scope>IDENTIFICATION</scope>
</reference>
<evidence type="ECO:0000313" key="14">
    <source>
        <dbReference type="WBParaSite" id="BXY_0153500.1"/>
    </source>
</evidence>
<sequence>MSRRAIAETEVTLHSFGPPPIASSDYATPDLNHQRFGSRVSFKGSYRCFKAKTRACLLIGAVPTTLIFFRRNPILGKLNNWDWFDSIGNESSNLVVLESREPHKMVISKKEFSPKEKGICQAITCEGCKGFFRRTEQNHLQYVCKNEERCVITKETRVKCQRCRYLKCLTVMKPDLVMEPEERIAKQQMIKRNRQRRMVEGFLSNPEALGVFPMTEEISSLINKLARQYAENIVPTVDLGEDFQYKDLREQTEALLVKLHERSLKFSEAIQNVGEVRIKRCFARIDVELLEILDRIDIEDRSITKRPTKSASGLVYSTEKVLLDTLGFPVGVINQLLFLAKVFQTLKMDDQQLSLVSAIMLMESDFSTHILKDQKPKMAEVFRFCEALLGQETSEKDEDREIYYKALISYLEYESDRRAVYAFPAIISAVEGLKEFVRNYGDVLVAFPCSLARLLS</sequence>
<keyword evidence="5" id="KW-0805">Transcription regulation</keyword>
<dbReference type="GO" id="GO:0009755">
    <property type="term" value="P:hormone-mediated signaling pathway"/>
    <property type="evidence" value="ECO:0007669"/>
    <property type="project" value="TreeGrafter"/>
</dbReference>
<keyword evidence="2" id="KW-0479">Metal-binding</keyword>
<dbReference type="OrthoDB" id="5771769at2759"/>
<keyword evidence="8" id="KW-0675">Receptor</keyword>
<comment type="similarity">
    <text evidence="1">Belongs to the nuclear hormone receptor family.</text>
</comment>
<dbReference type="eggNOG" id="KOG3575">
    <property type="taxonomic scope" value="Eukaryota"/>
</dbReference>
<dbReference type="EMBL" id="CAJFCV020000001">
    <property type="protein sequence ID" value="CAG9083062.1"/>
    <property type="molecule type" value="Genomic_DNA"/>
</dbReference>
<dbReference type="GO" id="GO:0000978">
    <property type="term" value="F:RNA polymerase II cis-regulatory region sequence-specific DNA binding"/>
    <property type="evidence" value="ECO:0007669"/>
    <property type="project" value="TreeGrafter"/>
</dbReference>
<evidence type="ECO:0000256" key="1">
    <source>
        <dbReference type="ARBA" id="ARBA00005993"/>
    </source>
</evidence>
<dbReference type="AlphaFoldDB" id="A0A1I7RLF0"/>
<evidence type="ECO:0000256" key="8">
    <source>
        <dbReference type="ARBA" id="ARBA00023170"/>
    </source>
</evidence>
<keyword evidence="4" id="KW-0862">Zinc</keyword>
<evidence type="ECO:0000256" key="4">
    <source>
        <dbReference type="ARBA" id="ARBA00022833"/>
    </source>
</evidence>
<dbReference type="GO" id="GO:0030154">
    <property type="term" value="P:cell differentiation"/>
    <property type="evidence" value="ECO:0007669"/>
    <property type="project" value="TreeGrafter"/>
</dbReference>
<keyword evidence="13" id="KW-1185">Reference proteome</keyword>
<evidence type="ECO:0000256" key="5">
    <source>
        <dbReference type="ARBA" id="ARBA00023015"/>
    </source>
</evidence>
<dbReference type="GO" id="GO:0045944">
    <property type="term" value="P:positive regulation of transcription by RNA polymerase II"/>
    <property type="evidence" value="ECO:0007669"/>
    <property type="project" value="TreeGrafter"/>
</dbReference>
<dbReference type="SUPFAM" id="SSF57716">
    <property type="entry name" value="Glucocorticoid receptor-like (DNA-binding domain)"/>
    <property type="match status" value="1"/>
</dbReference>
<evidence type="ECO:0000256" key="7">
    <source>
        <dbReference type="ARBA" id="ARBA00023163"/>
    </source>
</evidence>
<evidence type="ECO:0000313" key="13">
    <source>
        <dbReference type="Proteomes" id="UP000659654"/>
    </source>
</evidence>
<dbReference type="Proteomes" id="UP000582659">
    <property type="component" value="Unassembled WGS sequence"/>
</dbReference>
<name>A0A1I7RLF0_BURXY</name>
<dbReference type="GO" id="GO:0008270">
    <property type="term" value="F:zinc ion binding"/>
    <property type="evidence" value="ECO:0007669"/>
    <property type="project" value="UniProtKB-KW"/>
</dbReference>
<dbReference type="InterPro" id="IPR001628">
    <property type="entry name" value="Znf_hrmn_rcpt"/>
</dbReference>
<dbReference type="InterPro" id="IPR050234">
    <property type="entry name" value="Nuclear_hormone_rcpt_NR1"/>
</dbReference>
<reference evidence="11" key="2">
    <citation type="submission" date="2020-09" db="EMBL/GenBank/DDBJ databases">
        <authorList>
            <person name="Kikuchi T."/>
        </authorList>
    </citation>
    <scope>NUCLEOTIDE SEQUENCE</scope>
    <source>
        <strain evidence="11">Ka4C1</strain>
    </source>
</reference>
<dbReference type="SMART" id="SM00399">
    <property type="entry name" value="ZnF_C4"/>
    <property type="match status" value="1"/>
</dbReference>
<dbReference type="GO" id="GO:0000122">
    <property type="term" value="P:negative regulation of transcription by RNA polymerase II"/>
    <property type="evidence" value="ECO:0007669"/>
    <property type="project" value="TreeGrafter"/>
</dbReference>
<evidence type="ECO:0000256" key="9">
    <source>
        <dbReference type="ARBA" id="ARBA00023242"/>
    </source>
</evidence>
<feature type="domain" description="Nuclear receptor" evidence="10">
    <location>
        <begin position="102"/>
        <end position="185"/>
    </location>
</feature>
<dbReference type="Pfam" id="PF00105">
    <property type="entry name" value="zf-C4"/>
    <property type="match status" value="1"/>
</dbReference>
<organism evidence="12 14">
    <name type="scientific">Bursaphelenchus xylophilus</name>
    <name type="common">Pinewood nematode worm</name>
    <name type="synonym">Aphelenchoides xylophilus</name>
    <dbReference type="NCBI Taxonomy" id="6326"/>
    <lineage>
        <taxon>Eukaryota</taxon>
        <taxon>Metazoa</taxon>
        <taxon>Ecdysozoa</taxon>
        <taxon>Nematoda</taxon>
        <taxon>Chromadorea</taxon>
        <taxon>Rhabditida</taxon>
        <taxon>Tylenchina</taxon>
        <taxon>Tylenchomorpha</taxon>
        <taxon>Aphelenchoidea</taxon>
        <taxon>Aphelenchoididae</taxon>
        <taxon>Bursaphelenchus</taxon>
    </lineage>
</organism>
<keyword evidence="7" id="KW-0804">Transcription</keyword>
<dbReference type="Proteomes" id="UP000095284">
    <property type="component" value="Unplaced"/>
</dbReference>
<dbReference type="PANTHER" id="PTHR24082">
    <property type="entry name" value="NUCLEAR HORMONE RECEPTOR"/>
    <property type="match status" value="1"/>
</dbReference>
<keyword evidence="6" id="KW-0238">DNA-binding</keyword>
<dbReference type="GO" id="GO:0004879">
    <property type="term" value="F:nuclear receptor activity"/>
    <property type="evidence" value="ECO:0007669"/>
    <property type="project" value="TreeGrafter"/>
</dbReference>
<evidence type="ECO:0000313" key="12">
    <source>
        <dbReference type="Proteomes" id="UP000095284"/>
    </source>
</evidence>
<accession>A0A1I7RLF0</accession>
<evidence type="ECO:0000259" key="10">
    <source>
        <dbReference type="PROSITE" id="PS51030"/>
    </source>
</evidence>
<protein>
    <submittedName>
        <fullName evidence="11">(pine wood nematode) hypothetical protein</fullName>
    </submittedName>
    <submittedName>
        <fullName evidence="14">Nuclear receptor domain-containing protein</fullName>
    </submittedName>
</protein>
<evidence type="ECO:0000256" key="6">
    <source>
        <dbReference type="ARBA" id="ARBA00023125"/>
    </source>
</evidence>
<dbReference type="EMBL" id="CAJFDI010000001">
    <property type="protein sequence ID" value="CAD5208841.1"/>
    <property type="molecule type" value="Genomic_DNA"/>
</dbReference>
<evidence type="ECO:0000313" key="11">
    <source>
        <dbReference type="EMBL" id="CAD5208841.1"/>
    </source>
</evidence>
<dbReference type="WBParaSite" id="BXY_0153500.1">
    <property type="protein sequence ID" value="BXY_0153500.1"/>
    <property type="gene ID" value="BXY_0153500"/>
</dbReference>